<dbReference type="Pfam" id="PF02805">
    <property type="entry name" value="Ada_Zn_binding"/>
    <property type="match status" value="1"/>
</dbReference>
<dbReference type="GO" id="GO:0032259">
    <property type="term" value="P:methylation"/>
    <property type="evidence" value="ECO:0007669"/>
    <property type="project" value="UniProtKB-KW"/>
</dbReference>
<keyword evidence="4" id="KW-0489">Methyltransferase</keyword>
<dbReference type="PROSITE" id="PS00041">
    <property type="entry name" value="HTH_ARAC_FAMILY_1"/>
    <property type="match status" value="1"/>
</dbReference>
<evidence type="ECO:0000256" key="6">
    <source>
        <dbReference type="ARBA" id="ARBA00022723"/>
    </source>
</evidence>
<dbReference type="GO" id="GO:0043565">
    <property type="term" value="F:sequence-specific DNA binding"/>
    <property type="evidence" value="ECO:0007669"/>
    <property type="project" value="InterPro"/>
</dbReference>
<comment type="cofactor">
    <cofactor evidence="2">
        <name>Zn(2+)</name>
        <dbReference type="ChEBI" id="CHEBI:29105"/>
    </cofactor>
</comment>
<dbReference type="PANTHER" id="PTHR43003:SF13">
    <property type="entry name" value="DNA-3-METHYLADENINE GLYCOSYLASE 2"/>
    <property type="match status" value="1"/>
</dbReference>
<dbReference type="SUPFAM" id="SSF55945">
    <property type="entry name" value="TATA-box binding protein-like"/>
    <property type="match status" value="1"/>
</dbReference>
<dbReference type="InterPro" id="IPR009057">
    <property type="entry name" value="Homeodomain-like_sf"/>
</dbReference>
<keyword evidence="9" id="KW-0805">Transcription regulation</keyword>
<evidence type="ECO:0000256" key="1">
    <source>
        <dbReference type="ARBA" id="ARBA00000086"/>
    </source>
</evidence>
<keyword evidence="11" id="KW-0010">Activator</keyword>
<keyword evidence="7" id="KW-0227">DNA damage</keyword>
<dbReference type="GO" id="GO:0008725">
    <property type="term" value="F:DNA-3-methyladenine glycosylase activity"/>
    <property type="evidence" value="ECO:0007669"/>
    <property type="project" value="TreeGrafter"/>
</dbReference>
<evidence type="ECO:0000313" key="16">
    <source>
        <dbReference type="Proteomes" id="UP000321039"/>
    </source>
</evidence>
<accession>A0A5C9ABH0</accession>
<dbReference type="GO" id="GO:0032131">
    <property type="term" value="F:alkylated DNA binding"/>
    <property type="evidence" value="ECO:0007669"/>
    <property type="project" value="TreeGrafter"/>
</dbReference>
<evidence type="ECO:0000256" key="2">
    <source>
        <dbReference type="ARBA" id="ARBA00001947"/>
    </source>
</evidence>
<dbReference type="GO" id="GO:0008270">
    <property type="term" value="F:zinc ion binding"/>
    <property type="evidence" value="ECO:0007669"/>
    <property type="project" value="InterPro"/>
</dbReference>
<keyword evidence="10" id="KW-0238">DNA-binding</keyword>
<dbReference type="CDD" id="cd00056">
    <property type="entry name" value="ENDO3c"/>
    <property type="match status" value="1"/>
</dbReference>
<evidence type="ECO:0000313" key="15">
    <source>
        <dbReference type="EMBL" id="TXS96671.1"/>
    </source>
</evidence>
<dbReference type="SUPFAM" id="SSF57884">
    <property type="entry name" value="Ada DNA repair protein, N-terminal domain (N-Ada 10)"/>
    <property type="match status" value="1"/>
</dbReference>
<dbReference type="PANTHER" id="PTHR43003">
    <property type="entry name" value="DNA-3-METHYLADENINE GLYCOSYLASE"/>
    <property type="match status" value="1"/>
</dbReference>
<dbReference type="Proteomes" id="UP000321039">
    <property type="component" value="Unassembled WGS sequence"/>
</dbReference>
<sequence>MTHFDLQGPTPPDPETCRRARLSRDPRFDGEFFLAVRTTGIYCRPICPARLPAEENVQYFREASQAASAGFRPCLRCRPEAAPGSPAWQGSTTTVNRALALINAGALNSGSLEDLATRLGVGERYLRKLFQRELGVSPLAVAQNRRLLFAKQLLVETDLPITGIAFAAGFGSVRRFNSAVRASFGMAPSALRRRQNLPTGSIRLQLQYREPYDWDGVIDFFARHAIDGIEQVETAATAGRGRYQRRATVDNIPVQFSVTPASSPGALVLEIHSPEPIELMPLVSRVRRMFDLDANPAAVSEVLGREPALNPLLQHYPGVRSPVVWSPAEATVRAIVGQQVSIGAARTVCARLAEVCESDDFPDPARLAALPDSAFAMPSRRRESLRAACRLLPACPPEQLLERLGEQPGIGPWTLAMVGMRGLGDPDCFPNKDLGLLRAWEALGEDSKTLAGAAQRWRPFGAYAANLLWRSL</sequence>
<dbReference type="SUPFAM" id="SSF48150">
    <property type="entry name" value="DNA-glycosylase"/>
    <property type="match status" value="1"/>
</dbReference>
<dbReference type="AlphaFoldDB" id="A0A5C9ABH0"/>
<keyword evidence="12" id="KW-0804">Transcription</keyword>
<name>A0A5C9ABH0_9GAMM</name>
<keyword evidence="8" id="KW-0862">Zinc</keyword>
<dbReference type="RefSeq" id="WP_148066935.1">
    <property type="nucleotide sequence ID" value="NZ_VRZA01000001.1"/>
</dbReference>
<dbReference type="GO" id="GO:0005737">
    <property type="term" value="C:cytoplasm"/>
    <property type="evidence" value="ECO:0007669"/>
    <property type="project" value="TreeGrafter"/>
</dbReference>
<evidence type="ECO:0000256" key="10">
    <source>
        <dbReference type="ARBA" id="ARBA00023125"/>
    </source>
</evidence>
<evidence type="ECO:0000256" key="11">
    <source>
        <dbReference type="ARBA" id="ARBA00023159"/>
    </source>
</evidence>
<evidence type="ECO:0000256" key="7">
    <source>
        <dbReference type="ARBA" id="ARBA00022763"/>
    </source>
</evidence>
<dbReference type="SMART" id="SM00342">
    <property type="entry name" value="HTH_ARAC"/>
    <property type="match status" value="1"/>
</dbReference>
<dbReference type="Gene3D" id="1.10.340.30">
    <property type="entry name" value="Hypothetical protein, domain 2"/>
    <property type="match status" value="1"/>
</dbReference>
<dbReference type="Gene3D" id="1.10.1670.10">
    <property type="entry name" value="Helix-hairpin-Helix base-excision DNA repair enzymes (C-terminal)"/>
    <property type="match status" value="1"/>
</dbReference>
<evidence type="ECO:0000256" key="12">
    <source>
        <dbReference type="ARBA" id="ARBA00023163"/>
    </source>
</evidence>
<evidence type="ECO:0000256" key="3">
    <source>
        <dbReference type="ARBA" id="ARBA00012000"/>
    </source>
</evidence>
<dbReference type="Gene3D" id="1.10.10.60">
    <property type="entry name" value="Homeodomain-like"/>
    <property type="match status" value="1"/>
</dbReference>
<dbReference type="GO" id="GO:0003700">
    <property type="term" value="F:DNA-binding transcription factor activity"/>
    <property type="evidence" value="ECO:0007669"/>
    <property type="project" value="InterPro"/>
</dbReference>
<dbReference type="GO" id="GO:0008168">
    <property type="term" value="F:methyltransferase activity"/>
    <property type="evidence" value="ECO:0007669"/>
    <property type="project" value="UniProtKB-KW"/>
</dbReference>
<dbReference type="InterPro" id="IPR004026">
    <property type="entry name" value="Ada_DNA_repair_Zn-bd"/>
</dbReference>
<dbReference type="InterPro" id="IPR051912">
    <property type="entry name" value="Alkylbase_DNA_Glycosylase/TA"/>
</dbReference>
<protein>
    <recommendedName>
        <fullName evidence="3">DNA-3-methyladenine glycosylase II</fullName>
        <ecNumber evidence="3">3.2.2.21</ecNumber>
    </recommendedName>
</protein>
<dbReference type="InterPro" id="IPR035451">
    <property type="entry name" value="Ada-like_dom_sf"/>
</dbReference>
<dbReference type="InterPro" id="IPR003265">
    <property type="entry name" value="HhH-GPD_domain"/>
</dbReference>
<dbReference type="GO" id="GO:0006307">
    <property type="term" value="P:DNA alkylation repair"/>
    <property type="evidence" value="ECO:0007669"/>
    <property type="project" value="TreeGrafter"/>
</dbReference>
<proteinExistence type="predicted"/>
<organism evidence="15 16">
    <name type="scientific">Parahaliea maris</name>
    <dbReference type="NCBI Taxonomy" id="2716870"/>
    <lineage>
        <taxon>Bacteria</taxon>
        <taxon>Pseudomonadati</taxon>
        <taxon>Pseudomonadota</taxon>
        <taxon>Gammaproteobacteria</taxon>
        <taxon>Cellvibrionales</taxon>
        <taxon>Halieaceae</taxon>
        <taxon>Parahaliea</taxon>
    </lineage>
</organism>
<dbReference type="Gene3D" id="3.40.10.10">
    <property type="entry name" value="DNA Methylphosphotriester Repair Domain"/>
    <property type="match status" value="1"/>
</dbReference>
<dbReference type="InterPro" id="IPR011257">
    <property type="entry name" value="DNA_glycosylase"/>
</dbReference>
<dbReference type="Pfam" id="PF06029">
    <property type="entry name" value="AlkA_N"/>
    <property type="match status" value="1"/>
</dbReference>
<keyword evidence="13" id="KW-0234">DNA repair</keyword>
<dbReference type="GO" id="GO:0006285">
    <property type="term" value="P:base-excision repair, AP site formation"/>
    <property type="evidence" value="ECO:0007669"/>
    <property type="project" value="TreeGrafter"/>
</dbReference>
<comment type="catalytic activity">
    <reaction evidence="1">
        <text>Hydrolysis of alkylated DNA, releasing 3-methyladenine, 3-methylguanine, 7-methylguanine and 7-methyladenine.</text>
        <dbReference type="EC" id="3.2.2.21"/>
    </reaction>
</comment>
<dbReference type="InterPro" id="IPR018062">
    <property type="entry name" value="HTH_AraC-typ_CS"/>
</dbReference>
<keyword evidence="5" id="KW-0808">Transferase</keyword>
<evidence type="ECO:0000256" key="5">
    <source>
        <dbReference type="ARBA" id="ARBA00022679"/>
    </source>
</evidence>
<dbReference type="Pfam" id="PF12833">
    <property type="entry name" value="HTH_18"/>
    <property type="match status" value="1"/>
</dbReference>
<gene>
    <name evidence="15" type="ORF">FV139_04150</name>
</gene>
<dbReference type="InterPro" id="IPR023170">
    <property type="entry name" value="HhH_base_excis_C"/>
</dbReference>
<reference evidence="15 16" key="1">
    <citation type="submission" date="2019-08" db="EMBL/GenBank/DDBJ databases">
        <title>Parahaliea maris sp. nov., isolated from the surface seawater.</title>
        <authorList>
            <person name="Liu Y."/>
        </authorList>
    </citation>
    <scope>NUCLEOTIDE SEQUENCE [LARGE SCALE GENOMIC DNA]</scope>
    <source>
        <strain evidence="15 16">HSLHS9</strain>
    </source>
</reference>
<dbReference type="SMART" id="SM00478">
    <property type="entry name" value="ENDO3c"/>
    <property type="match status" value="1"/>
</dbReference>
<feature type="domain" description="HTH araC/xylS-type" evidence="14">
    <location>
        <begin position="96"/>
        <end position="194"/>
    </location>
</feature>
<dbReference type="FunFam" id="3.40.10.10:FF:000001">
    <property type="entry name" value="DNA-3-methyladenine glycosylase 2"/>
    <property type="match status" value="1"/>
</dbReference>
<evidence type="ECO:0000256" key="8">
    <source>
        <dbReference type="ARBA" id="ARBA00022833"/>
    </source>
</evidence>
<dbReference type="InterPro" id="IPR037046">
    <property type="entry name" value="AlkA_N_sf"/>
</dbReference>
<evidence type="ECO:0000259" key="14">
    <source>
        <dbReference type="PROSITE" id="PS01124"/>
    </source>
</evidence>
<evidence type="ECO:0000256" key="4">
    <source>
        <dbReference type="ARBA" id="ARBA00022603"/>
    </source>
</evidence>
<dbReference type="EMBL" id="VRZA01000001">
    <property type="protein sequence ID" value="TXS96671.1"/>
    <property type="molecule type" value="Genomic_DNA"/>
</dbReference>
<dbReference type="GO" id="GO:0032993">
    <property type="term" value="C:protein-DNA complex"/>
    <property type="evidence" value="ECO:0007669"/>
    <property type="project" value="TreeGrafter"/>
</dbReference>
<dbReference type="SMART" id="SM01009">
    <property type="entry name" value="AlkA_N"/>
    <property type="match status" value="1"/>
</dbReference>
<keyword evidence="6" id="KW-0479">Metal-binding</keyword>
<dbReference type="InterPro" id="IPR010316">
    <property type="entry name" value="AlkA_N"/>
</dbReference>
<evidence type="ECO:0000256" key="9">
    <source>
        <dbReference type="ARBA" id="ARBA00023015"/>
    </source>
</evidence>
<dbReference type="InterPro" id="IPR018060">
    <property type="entry name" value="HTH_AraC"/>
</dbReference>
<dbReference type="EC" id="3.2.2.21" evidence="3"/>
<evidence type="ECO:0000256" key="13">
    <source>
        <dbReference type="ARBA" id="ARBA00023204"/>
    </source>
</evidence>
<dbReference type="GO" id="GO:0043916">
    <property type="term" value="F:DNA-7-methylguanine glycosylase activity"/>
    <property type="evidence" value="ECO:0007669"/>
    <property type="project" value="TreeGrafter"/>
</dbReference>
<comment type="caution">
    <text evidence="15">The sequence shown here is derived from an EMBL/GenBank/DDBJ whole genome shotgun (WGS) entry which is preliminary data.</text>
</comment>
<keyword evidence="16" id="KW-1185">Reference proteome</keyword>
<dbReference type="PROSITE" id="PS01124">
    <property type="entry name" value="HTH_ARAC_FAMILY_2"/>
    <property type="match status" value="1"/>
</dbReference>
<dbReference type="Gene3D" id="3.30.310.20">
    <property type="entry name" value="DNA-3-methyladenine glycosylase AlkA, N-terminal domain"/>
    <property type="match status" value="1"/>
</dbReference>
<dbReference type="SUPFAM" id="SSF46689">
    <property type="entry name" value="Homeodomain-like"/>
    <property type="match status" value="2"/>
</dbReference>